<evidence type="ECO:0000313" key="2">
    <source>
        <dbReference type="EMBL" id="KKB79948.1"/>
    </source>
</evidence>
<keyword evidence="1" id="KW-0812">Transmembrane</keyword>
<feature type="transmembrane region" description="Helical" evidence="1">
    <location>
        <begin position="242"/>
        <end position="262"/>
    </location>
</feature>
<sequence>MKVTLDLDALLAAGKITPEEAERLKGFAAADTGALGANILFALGATAVAGGIAALLPTLETLAALGAVLFAGGLFVRLRALPRMQLFAQIIMTIGALALCCGIGGLYGDNPLARVGLTLGLAAAATVARSGLLAALAVVGFSTVLAFNDVPWPPNHMMVTVIVGLCALILALYLLSLRLKPADEGLAIVAMRTAIVLVNGAFFLGSIFGDDSAGISSAWFSIIWAVAMLAFGAWAVAANRRWVVNSVAVFAAIHFFTQWFAILGTQPLSILGGGVLLIVFGLALARFNNWVGDRPAKSRA</sequence>
<evidence type="ECO:0000256" key="1">
    <source>
        <dbReference type="SAM" id="Phobius"/>
    </source>
</evidence>
<feature type="transmembrane region" description="Helical" evidence="1">
    <location>
        <begin position="268"/>
        <end position="287"/>
    </location>
</feature>
<dbReference type="EMBL" id="LAJG01000014">
    <property type="protein sequence ID" value="KKB79948.1"/>
    <property type="molecule type" value="Genomic_DNA"/>
</dbReference>
<feature type="transmembrane region" description="Helical" evidence="1">
    <location>
        <begin position="187"/>
        <end position="208"/>
    </location>
</feature>
<accession>A0A0F5LC68</accession>
<protein>
    <recommendedName>
        <fullName evidence="4">DUF2157 domain-containing protein</fullName>
    </recommendedName>
</protein>
<feature type="transmembrane region" description="Helical" evidence="1">
    <location>
        <begin position="34"/>
        <end position="55"/>
    </location>
</feature>
<feature type="transmembrane region" description="Helical" evidence="1">
    <location>
        <begin position="62"/>
        <end position="80"/>
    </location>
</feature>
<name>A0A0F5LC68_9HYPH</name>
<proteinExistence type="predicted"/>
<dbReference type="STRING" id="361041.VW35_05625"/>
<feature type="transmembrane region" description="Helical" evidence="1">
    <location>
        <begin position="157"/>
        <end position="175"/>
    </location>
</feature>
<keyword evidence="1" id="KW-0472">Membrane</keyword>
<evidence type="ECO:0000313" key="3">
    <source>
        <dbReference type="Proteomes" id="UP000033514"/>
    </source>
</evidence>
<dbReference type="PATRIC" id="fig|361041.3.peg.441"/>
<feature type="transmembrane region" description="Helical" evidence="1">
    <location>
        <begin position="214"/>
        <end position="235"/>
    </location>
</feature>
<dbReference type="Proteomes" id="UP000033514">
    <property type="component" value="Unassembled WGS sequence"/>
</dbReference>
<keyword evidence="1" id="KW-1133">Transmembrane helix</keyword>
<gene>
    <name evidence="2" type="ORF">VW35_05625</name>
</gene>
<keyword evidence="3" id="KW-1185">Reference proteome</keyword>
<feature type="transmembrane region" description="Helical" evidence="1">
    <location>
        <begin position="119"/>
        <end position="145"/>
    </location>
</feature>
<organism evidence="2 3">
    <name type="scientific">Devosia soli</name>
    <dbReference type="NCBI Taxonomy" id="361041"/>
    <lineage>
        <taxon>Bacteria</taxon>
        <taxon>Pseudomonadati</taxon>
        <taxon>Pseudomonadota</taxon>
        <taxon>Alphaproteobacteria</taxon>
        <taxon>Hyphomicrobiales</taxon>
        <taxon>Devosiaceae</taxon>
        <taxon>Devosia</taxon>
    </lineage>
</organism>
<feature type="transmembrane region" description="Helical" evidence="1">
    <location>
        <begin position="86"/>
        <end position="107"/>
    </location>
</feature>
<evidence type="ECO:0008006" key="4">
    <source>
        <dbReference type="Google" id="ProtNLM"/>
    </source>
</evidence>
<dbReference type="AlphaFoldDB" id="A0A0F5LC68"/>
<reference evidence="2 3" key="1">
    <citation type="submission" date="2015-03" db="EMBL/GenBank/DDBJ databases">
        <authorList>
            <person name="Hassan Y.I."/>
            <person name="Lepp D."/>
            <person name="Zhou T."/>
        </authorList>
    </citation>
    <scope>NUCLEOTIDE SEQUENCE [LARGE SCALE GENOMIC DNA]</scope>
    <source>
        <strain evidence="2 3">GH2-10</strain>
    </source>
</reference>
<dbReference type="OrthoDB" id="7264924at2"/>
<comment type="caution">
    <text evidence="2">The sequence shown here is derived from an EMBL/GenBank/DDBJ whole genome shotgun (WGS) entry which is preliminary data.</text>
</comment>
<dbReference type="RefSeq" id="WP_046142014.1">
    <property type="nucleotide sequence ID" value="NZ_LAJG01000014.1"/>
</dbReference>